<sequence length="34" mass="4044">MSTRLDQQQILRGRRHEHADGIASPVRRRLACEW</sequence>
<organism evidence="1 2">
    <name type="scientific">Phytophthora nicotianae P10297</name>
    <dbReference type="NCBI Taxonomy" id="1317064"/>
    <lineage>
        <taxon>Eukaryota</taxon>
        <taxon>Sar</taxon>
        <taxon>Stramenopiles</taxon>
        <taxon>Oomycota</taxon>
        <taxon>Peronosporomycetes</taxon>
        <taxon>Peronosporales</taxon>
        <taxon>Peronosporaceae</taxon>
        <taxon>Phytophthora</taxon>
    </lineage>
</organism>
<gene>
    <name evidence="1" type="ORF">F442_15791</name>
</gene>
<dbReference type="Proteomes" id="UP000018948">
    <property type="component" value="Unassembled WGS sequence"/>
</dbReference>
<proteinExistence type="predicted"/>
<accession>W2YN60</accession>
<evidence type="ECO:0000313" key="1">
    <source>
        <dbReference type="EMBL" id="ETP36237.1"/>
    </source>
</evidence>
<protein>
    <submittedName>
        <fullName evidence="1">Uncharacterized protein</fullName>
    </submittedName>
</protein>
<evidence type="ECO:0000313" key="2">
    <source>
        <dbReference type="Proteomes" id="UP000018948"/>
    </source>
</evidence>
<dbReference type="AlphaFoldDB" id="W2YN60"/>
<name>W2YN60_PHYNI</name>
<reference evidence="1 2" key="1">
    <citation type="submission" date="2013-11" db="EMBL/GenBank/DDBJ databases">
        <title>The Genome Sequence of Phytophthora parasitica P10297.</title>
        <authorList>
            <consortium name="The Broad Institute Genomics Platform"/>
            <person name="Russ C."/>
            <person name="Tyler B."/>
            <person name="Panabieres F."/>
            <person name="Shan W."/>
            <person name="Tripathy S."/>
            <person name="Grunwald N."/>
            <person name="Machado M."/>
            <person name="Johnson C.S."/>
            <person name="Walker B."/>
            <person name="Young S.K."/>
            <person name="Zeng Q."/>
            <person name="Gargeya S."/>
            <person name="Fitzgerald M."/>
            <person name="Haas B."/>
            <person name="Abouelleil A."/>
            <person name="Allen A.W."/>
            <person name="Alvarado L."/>
            <person name="Arachchi H.M."/>
            <person name="Berlin A.M."/>
            <person name="Chapman S.B."/>
            <person name="Gainer-Dewar J."/>
            <person name="Goldberg J."/>
            <person name="Griggs A."/>
            <person name="Gujja S."/>
            <person name="Hansen M."/>
            <person name="Howarth C."/>
            <person name="Imamovic A."/>
            <person name="Ireland A."/>
            <person name="Larimer J."/>
            <person name="McCowan C."/>
            <person name="Murphy C."/>
            <person name="Pearson M."/>
            <person name="Poon T.W."/>
            <person name="Priest M."/>
            <person name="Roberts A."/>
            <person name="Saif S."/>
            <person name="Shea T."/>
            <person name="Sisk P."/>
            <person name="Sykes S."/>
            <person name="Wortman J."/>
            <person name="Nusbaum C."/>
            <person name="Birren B."/>
        </authorList>
    </citation>
    <scope>NUCLEOTIDE SEQUENCE [LARGE SCALE GENOMIC DNA]</scope>
    <source>
        <strain evidence="1 2">P10297</strain>
    </source>
</reference>
<comment type="caution">
    <text evidence="1">The sequence shown here is derived from an EMBL/GenBank/DDBJ whole genome shotgun (WGS) entry which is preliminary data.</text>
</comment>
<dbReference type="EMBL" id="ANIY01003325">
    <property type="protein sequence ID" value="ETP36237.1"/>
    <property type="molecule type" value="Genomic_DNA"/>
</dbReference>